<name>A0A428ZE76_KIBAR</name>
<dbReference type="Gene3D" id="1.10.10.10">
    <property type="entry name" value="Winged helix-like DNA-binding domain superfamily/Winged helix DNA-binding domain"/>
    <property type="match status" value="1"/>
</dbReference>
<dbReference type="AlphaFoldDB" id="A0A428ZE76"/>
<sequence>MIFVWHAFGFRESPYTTEPVPATEEGDHLLVGREDDIRKLASRILAGGNHPTIEGDNGIGKTSLLQVACYRLRRDFEAGQSQALFIPLRNLFQPNEASTVDEFIKKVYFEIAGTIIEEYPTLRKHASKAPDIKEIEAWLTSPILRSGGVNGSFFGVGGGVSRGASANGGSGFADLGFISTVDAWLRQLFPTVQAGGFICVIDNLELLETTRQARNLLEAIRDPLLNRRGLRWILCGARGIMRTTVSSPRLAGRLSDPIELAPISHDCVADAIRKRIEICGQRPSATAPVGPETFQSLYDILNRNLRHALKSAQDFSFWLHDENLASGDANEYANLFEVWLTTQADQNHTQTALGNRTWQVFDDLAERGGRCSPGDFADFDFNSTTAMRPHVKALEQENLVAISAEDDADKRRKTIYMTSRGWLVRYARNGYQPPAWTRELARL</sequence>
<dbReference type="Gene3D" id="3.40.50.300">
    <property type="entry name" value="P-loop containing nucleotide triphosphate hydrolases"/>
    <property type="match status" value="1"/>
</dbReference>
<dbReference type="SUPFAM" id="SSF46785">
    <property type="entry name" value="Winged helix' DNA-binding domain"/>
    <property type="match status" value="1"/>
</dbReference>
<proteinExistence type="predicted"/>
<dbReference type="EMBL" id="QHKI01000009">
    <property type="protein sequence ID" value="RSM86345.1"/>
    <property type="molecule type" value="Genomic_DNA"/>
</dbReference>
<dbReference type="Proteomes" id="UP000287547">
    <property type="component" value="Unassembled WGS sequence"/>
</dbReference>
<accession>A0A428ZE76</accession>
<evidence type="ECO:0000313" key="1">
    <source>
        <dbReference type="EMBL" id="RSM86345.1"/>
    </source>
</evidence>
<reference evidence="1 2" key="1">
    <citation type="submission" date="2018-05" db="EMBL/GenBank/DDBJ databases">
        <title>Evolution of GPA BGCs.</title>
        <authorList>
            <person name="Waglechner N."/>
            <person name="Wright G.D."/>
        </authorList>
    </citation>
    <scope>NUCLEOTIDE SEQUENCE [LARGE SCALE GENOMIC DNA]</scope>
    <source>
        <strain evidence="1 2">A82846</strain>
    </source>
</reference>
<dbReference type="InterPro" id="IPR027417">
    <property type="entry name" value="P-loop_NTPase"/>
</dbReference>
<dbReference type="InterPro" id="IPR036388">
    <property type="entry name" value="WH-like_DNA-bd_sf"/>
</dbReference>
<dbReference type="SUPFAM" id="SSF52540">
    <property type="entry name" value="P-loop containing nucleoside triphosphate hydrolases"/>
    <property type="match status" value="1"/>
</dbReference>
<protein>
    <recommendedName>
        <fullName evidence="3">Orc1-like AAA ATPase domain-containing protein</fullName>
    </recommendedName>
</protein>
<evidence type="ECO:0008006" key="3">
    <source>
        <dbReference type="Google" id="ProtNLM"/>
    </source>
</evidence>
<evidence type="ECO:0000313" key="2">
    <source>
        <dbReference type="Proteomes" id="UP000287547"/>
    </source>
</evidence>
<gene>
    <name evidence="1" type="ORF">DMH04_14380</name>
</gene>
<organism evidence="1 2">
    <name type="scientific">Kibdelosporangium aridum</name>
    <dbReference type="NCBI Taxonomy" id="2030"/>
    <lineage>
        <taxon>Bacteria</taxon>
        <taxon>Bacillati</taxon>
        <taxon>Actinomycetota</taxon>
        <taxon>Actinomycetes</taxon>
        <taxon>Pseudonocardiales</taxon>
        <taxon>Pseudonocardiaceae</taxon>
        <taxon>Kibdelosporangium</taxon>
    </lineage>
</organism>
<comment type="caution">
    <text evidence="1">The sequence shown here is derived from an EMBL/GenBank/DDBJ whole genome shotgun (WGS) entry which is preliminary data.</text>
</comment>
<dbReference type="InterPro" id="IPR036390">
    <property type="entry name" value="WH_DNA-bd_sf"/>
</dbReference>